<name>A0A8T3AQ77_DENNO</name>
<dbReference type="Proteomes" id="UP000829196">
    <property type="component" value="Unassembled WGS sequence"/>
</dbReference>
<evidence type="ECO:0000313" key="3">
    <source>
        <dbReference type="Proteomes" id="UP000829196"/>
    </source>
</evidence>
<proteinExistence type="predicted"/>
<keyword evidence="1" id="KW-0812">Transmembrane</keyword>
<sequence length="94" mass="11240">MMTHSIPAGLFFRFLELRARFGQDTRADRRDSMKVYFFSLCFLFHRMFLDSIVILSSRKLRLLGFFFILFVAPWSSSELEFPLRTLYLFPDIKA</sequence>
<organism evidence="2 3">
    <name type="scientific">Dendrobium nobile</name>
    <name type="common">Orchid</name>
    <dbReference type="NCBI Taxonomy" id="94219"/>
    <lineage>
        <taxon>Eukaryota</taxon>
        <taxon>Viridiplantae</taxon>
        <taxon>Streptophyta</taxon>
        <taxon>Embryophyta</taxon>
        <taxon>Tracheophyta</taxon>
        <taxon>Spermatophyta</taxon>
        <taxon>Magnoliopsida</taxon>
        <taxon>Liliopsida</taxon>
        <taxon>Asparagales</taxon>
        <taxon>Orchidaceae</taxon>
        <taxon>Epidendroideae</taxon>
        <taxon>Malaxideae</taxon>
        <taxon>Dendrobiinae</taxon>
        <taxon>Dendrobium</taxon>
    </lineage>
</organism>
<keyword evidence="3" id="KW-1185">Reference proteome</keyword>
<dbReference type="AlphaFoldDB" id="A0A8T3AQ77"/>
<dbReference type="EMBL" id="JAGYWB010000014">
    <property type="protein sequence ID" value="KAI0498543.1"/>
    <property type="molecule type" value="Genomic_DNA"/>
</dbReference>
<protein>
    <submittedName>
        <fullName evidence="2">Uncharacterized protein</fullName>
    </submittedName>
</protein>
<evidence type="ECO:0000256" key="1">
    <source>
        <dbReference type="SAM" id="Phobius"/>
    </source>
</evidence>
<keyword evidence="1" id="KW-0472">Membrane</keyword>
<reference evidence="2" key="1">
    <citation type="journal article" date="2022" name="Front. Genet.">
        <title>Chromosome-Scale Assembly of the Dendrobium nobile Genome Provides Insights Into the Molecular Mechanism of the Biosynthesis of the Medicinal Active Ingredient of Dendrobium.</title>
        <authorList>
            <person name="Xu Q."/>
            <person name="Niu S.-C."/>
            <person name="Li K.-L."/>
            <person name="Zheng P.-J."/>
            <person name="Zhang X.-J."/>
            <person name="Jia Y."/>
            <person name="Liu Y."/>
            <person name="Niu Y.-X."/>
            <person name="Yu L.-H."/>
            <person name="Chen D.-F."/>
            <person name="Zhang G.-Q."/>
        </authorList>
    </citation>
    <scope>NUCLEOTIDE SEQUENCE</scope>
    <source>
        <tissue evidence="2">Leaf</tissue>
    </source>
</reference>
<comment type="caution">
    <text evidence="2">The sequence shown here is derived from an EMBL/GenBank/DDBJ whole genome shotgun (WGS) entry which is preliminary data.</text>
</comment>
<feature type="transmembrane region" description="Helical" evidence="1">
    <location>
        <begin position="35"/>
        <end position="53"/>
    </location>
</feature>
<keyword evidence="1" id="KW-1133">Transmembrane helix</keyword>
<accession>A0A8T3AQ77</accession>
<gene>
    <name evidence="2" type="ORF">KFK09_019431</name>
</gene>
<evidence type="ECO:0000313" key="2">
    <source>
        <dbReference type="EMBL" id="KAI0498543.1"/>
    </source>
</evidence>